<dbReference type="SUPFAM" id="SSF53041">
    <property type="entry name" value="Resolvase-like"/>
    <property type="match status" value="1"/>
</dbReference>
<dbReference type="InterPro" id="IPR025827">
    <property type="entry name" value="Zn_ribbon_recom_dom"/>
</dbReference>
<gene>
    <name evidence="5" type="ORF">Bcep22_gp06</name>
</gene>
<dbReference type="SMART" id="SM00857">
    <property type="entry name" value="Resolvase"/>
    <property type="match status" value="1"/>
</dbReference>
<keyword evidence="1" id="KW-0238">DNA-binding</keyword>
<evidence type="ECO:0000256" key="3">
    <source>
        <dbReference type="SAM" id="Coils"/>
    </source>
</evidence>
<dbReference type="Gene3D" id="3.40.50.1390">
    <property type="entry name" value="Resolvase, N-terminal catalytic domain"/>
    <property type="match status" value="1"/>
</dbReference>
<accession>Q6V7T7</accession>
<dbReference type="Pfam" id="PF13408">
    <property type="entry name" value="Zn_ribbon_recom"/>
    <property type="match status" value="1"/>
</dbReference>
<organism evidence="5 6">
    <name type="scientific">Burkholderia phage Bcep22</name>
    <dbReference type="NCBI Taxonomy" id="2883944"/>
    <lineage>
        <taxon>Viruses</taxon>
        <taxon>Duplodnaviria</taxon>
        <taxon>Heunggongvirae</taxon>
        <taxon>Uroviricota</taxon>
        <taxon>Caudoviricetes</taxon>
        <taxon>Lessievirus</taxon>
        <taxon>Lessievirus bcep22</taxon>
    </lineage>
</organism>
<evidence type="ECO:0000256" key="1">
    <source>
        <dbReference type="ARBA" id="ARBA00023125"/>
    </source>
</evidence>
<dbReference type="InterPro" id="IPR006119">
    <property type="entry name" value="Resolv_N"/>
</dbReference>
<dbReference type="InterPro" id="IPR036162">
    <property type="entry name" value="Resolvase-like_N_sf"/>
</dbReference>
<reference evidence="5 6" key="1">
    <citation type="journal article" date="2011" name="J. Bacteriol.">
        <title>Genomes and Characterization of Phages Bcep22 and BcepIL02, Founders of a Novel Phage Type in Burkholderia cenocepacia.</title>
        <authorList>
            <person name="Gill J.J."/>
            <person name="Summer E.J."/>
            <person name="Russell W.K."/>
            <person name="Cologna S.M."/>
            <person name="Carlile T.M."/>
            <person name="Fuller A.C."/>
            <person name="Kitsopoulos K."/>
            <person name="Mebane L.M."/>
            <person name="Parkinson B.N."/>
            <person name="Sullivan D."/>
            <person name="Carmody L.A."/>
            <person name="Gonzalez C.F."/>
            <person name="Lipuma J.J."/>
            <person name="Young R."/>
        </authorList>
    </citation>
    <scope>NUCLEOTIDE SEQUENCE [LARGE SCALE GENOMIC DNA]</scope>
</reference>
<dbReference type="PROSITE" id="PS51737">
    <property type="entry name" value="RECOMBINASE_DNA_BIND"/>
    <property type="match status" value="1"/>
</dbReference>
<dbReference type="InterPro" id="IPR050639">
    <property type="entry name" value="SSR_resolvase"/>
</dbReference>
<sequence>MQEKPKVYSYLRFSDPKQATGSSADRQLEYAHRWGAEHGMQLDASLTLRDEGLSAYHQRHVTRGALGTFLRAVEDGRVPTGSVLIVEGLDRLSRAEPIQAQAQLSQIVGAGITVVTASDGREYNREKLRAQPMDLVYSLLVMIRAHEESDTKSKRVKAAIRRQCQGWIAGTHRKPIRVGRDPQWVREVDGRFELIPERAEAMRLAVSMYLDGHGAHSIVRHLASRGLVISDKSKTNSSHLYKILVNRCLVGEKTVEIDGEEFRLEGYYPAVLKGPEFDKMRAIGDLRMRQKGKGEIPGIITGIGICVCGYCGKPMTAQNLNKHSKITGRRLNGFRRIMCNSFRSTEADCPMPGSVSARPIERAITHYCADQMNLTSLIEGDSGATAISAKLVRARQRANEVEAQVERLTDMLIDDKDAAPAAVLKRIRDLEAQGERYRNDIEALERELATAARTPPGAAQAWADLVKGIEELDYDTRMKGRRLVSETFSRIVVYTRGFTPRDDDRSIGLLLVAKRGTTRMLNVHRKTGEWQAAEELASHDIPLPQAAE</sequence>
<dbReference type="GO" id="GO:0000150">
    <property type="term" value="F:DNA strand exchange activity"/>
    <property type="evidence" value="ECO:0007669"/>
    <property type="project" value="InterPro"/>
</dbReference>
<proteinExistence type="predicted"/>
<protein>
    <submittedName>
        <fullName evidence="5">Serine recombinase-like protein</fullName>
    </submittedName>
</protein>
<dbReference type="Gene3D" id="3.90.1750.20">
    <property type="entry name" value="Putative Large Serine Recombinase, Chain B, Domain 2"/>
    <property type="match status" value="1"/>
</dbReference>
<dbReference type="CDD" id="cd00338">
    <property type="entry name" value="Ser_Recombinase"/>
    <property type="match status" value="1"/>
</dbReference>
<dbReference type="GeneID" id="2658278"/>
<dbReference type="InterPro" id="IPR011109">
    <property type="entry name" value="DNA_bind_recombinase_dom"/>
</dbReference>
<dbReference type="PANTHER" id="PTHR30461:SF2">
    <property type="entry name" value="SERINE RECOMBINASE PINE-RELATED"/>
    <property type="match status" value="1"/>
</dbReference>
<evidence type="ECO:0000313" key="6">
    <source>
        <dbReference type="Proteomes" id="UP000001160"/>
    </source>
</evidence>
<keyword evidence="2" id="KW-0233">DNA recombination</keyword>
<dbReference type="KEGG" id="vg:2658278"/>
<keyword evidence="3" id="KW-0175">Coiled coil</keyword>
<feature type="coiled-coil region" evidence="3">
    <location>
        <begin position="384"/>
        <end position="454"/>
    </location>
</feature>
<dbReference type="Pfam" id="PF07508">
    <property type="entry name" value="Recombinase"/>
    <property type="match status" value="1"/>
</dbReference>
<dbReference type="InterPro" id="IPR038109">
    <property type="entry name" value="DNA_bind_recomb_sf"/>
</dbReference>
<dbReference type="EMBL" id="AY349011">
    <property type="protein sequence ID" value="AAQ54941.2"/>
    <property type="molecule type" value="Genomic_DNA"/>
</dbReference>
<evidence type="ECO:0000256" key="2">
    <source>
        <dbReference type="ARBA" id="ARBA00023172"/>
    </source>
</evidence>
<dbReference type="Pfam" id="PF00239">
    <property type="entry name" value="Resolvase"/>
    <property type="match status" value="1"/>
</dbReference>
<dbReference type="PANTHER" id="PTHR30461">
    <property type="entry name" value="DNA-INVERTASE FROM LAMBDOID PROPHAGE"/>
    <property type="match status" value="1"/>
</dbReference>
<dbReference type="GO" id="GO:0003677">
    <property type="term" value="F:DNA binding"/>
    <property type="evidence" value="ECO:0007669"/>
    <property type="project" value="UniProtKB-KW"/>
</dbReference>
<name>Q6V7T7_9CAUD</name>
<keyword evidence="6" id="KW-1185">Reference proteome</keyword>
<feature type="domain" description="Recombinase" evidence="4">
    <location>
        <begin position="182"/>
        <end position="290"/>
    </location>
</feature>
<dbReference type="Proteomes" id="UP000001160">
    <property type="component" value="Segment"/>
</dbReference>
<dbReference type="RefSeq" id="NP_944235.2">
    <property type="nucleotide sequence ID" value="NC_005262.3"/>
</dbReference>
<evidence type="ECO:0000259" key="4">
    <source>
        <dbReference type="PROSITE" id="PS51737"/>
    </source>
</evidence>
<evidence type="ECO:0000313" key="5">
    <source>
        <dbReference type="EMBL" id="AAQ54941.2"/>
    </source>
</evidence>